<sequence>MNSDDINIKGTWLPKWQPVVDAFAANFNEGEQGAGIALYHAGECVVNIWAGERTNRLAGIANQPWDENTIVNIFSAGKGFVALCVLQLVAQGNLDVDSPVARYWPEFAQGDKAAITVGDVLSHRSGLSAFHQHIADNQIFDWAAMATAAASETPWWGPASGQGYSPFMYGWILGELVRRVSGYPSFNDYFQANVAVPLNMNCHFGVPDSALNLIADTGPLKRNGATTESNGADSVALGKLMKADPRGVTNRAFCNPISLMTATNTQAWRQAQIPAANAHANAQAIAAIYGALANNQLLPANILSLCSQEQTFNNDQVLGLPLRFSCGFMLSQADRPDCRYGRGTRAFGHPGAGGCVGFADPDYQLGFGYVTSRMGQNILIDERAVKLIDAAYAVLENHNE</sequence>
<dbReference type="Pfam" id="PF00144">
    <property type="entry name" value="Beta-lactamase"/>
    <property type="match status" value="1"/>
</dbReference>
<dbReference type="Proteomes" id="UP000619761">
    <property type="component" value="Unassembled WGS sequence"/>
</dbReference>
<evidence type="ECO:0000259" key="1">
    <source>
        <dbReference type="Pfam" id="PF00144"/>
    </source>
</evidence>
<evidence type="ECO:0000313" key="2">
    <source>
        <dbReference type="EMBL" id="GGY63795.1"/>
    </source>
</evidence>
<name>A0ABQ3ARV4_9GAMM</name>
<dbReference type="RefSeq" id="WP_229837577.1">
    <property type="nucleotide sequence ID" value="NZ_BMYZ01000001.1"/>
</dbReference>
<organism evidence="2 3">
    <name type="scientific">Cellvibrio zantedeschiae</name>
    <dbReference type="NCBI Taxonomy" id="1237077"/>
    <lineage>
        <taxon>Bacteria</taxon>
        <taxon>Pseudomonadati</taxon>
        <taxon>Pseudomonadota</taxon>
        <taxon>Gammaproteobacteria</taxon>
        <taxon>Cellvibrionales</taxon>
        <taxon>Cellvibrionaceae</taxon>
        <taxon>Cellvibrio</taxon>
    </lineage>
</organism>
<dbReference type="EMBL" id="BMYZ01000001">
    <property type="protein sequence ID" value="GGY63795.1"/>
    <property type="molecule type" value="Genomic_DNA"/>
</dbReference>
<dbReference type="PANTHER" id="PTHR43319">
    <property type="entry name" value="BETA-LACTAMASE-RELATED"/>
    <property type="match status" value="1"/>
</dbReference>
<dbReference type="InterPro" id="IPR012338">
    <property type="entry name" value="Beta-lactam/transpept-like"/>
</dbReference>
<evidence type="ECO:0000313" key="3">
    <source>
        <dbReference type="Proteomes" id="UP000619761"/>
    </source>
</evidence>
<comment type="caution">
    <text evidence="2">The sequence shown here is derived from an EMBL/GenBank/DDBJ whole genome shotgun (WGS) entry which is preliminary data.</text>
</comment>
<keyword evidence="3" id="KW-1185">Reference proteome</keyword>
<reference evidence="3" key="1">
    <citation type="journal article" date="2019" name="Int. J. Syst. Evol. Microbiol.">
        <title>The Global Catalogue of Microorganisms (GCM) 10K type strain sequencing project: providing services to taxonomists for standard genome sequencing and annotation.</title>
        <authorList>
            <consortium name="The Broad Institute Genomics Platform"/>
            <consortium name="The Broad Institute Genome Sequencing Center for Infectious Disease"/>
            <person name="Wu L."/>
            <person name="Ma J."/>
        </authorList>
    </citation>
    <scope>NUCLEOTIDE SEQUENCE [LARGE SCALE GENOMIC DNA]</scope>
    <source>
        <strain evidence="3">KCTC 32239</strain>
    </source>
</reference>
<gene>
    <name evidence="2" type="ORF">GCM10011613_04380</name>
</gene>
<dbReference type="PANTHER" id="PTHR43319:SF3">
    <property type="entry name" value="BETA-LACTAMASE-RELATED DOMAIN-CONTAINING PROTEIN"/>
    <property type="match status" value="1"/>
</dbReference>
<proteinExistence type="predicted"/>
<dbReference type="Gene3D" id="3.40.710.10">
    <property type="entry name" value="DD-peptidase/beta-lactamase superfamily"/>
    <property type="match status" value="1"/>
</dbReference>
<dbReference type="InterPro" id="IPR052907">
    <property type="entry name" value="Beta-lactamase/esterase"/>
</dbReference>
<dbReference type="InterPro" id="IPR001466">
    <property type="entry name" value="Beta-lactam-related"/>
</dbReference>
<protein>
    <submittedName>
        <fullName evidence="2">Esterase</fullName>
    </submittedName>
</protein>
<accession>A0ABQ3ARV4</accession>
<dbReference type="SUPFAM" id="SSF56601">
    <property type="entry name" value="beta-lactamase/transpeptidase-like"/>
    <property type="match status" value="1"/>
</dbReference>
<feature type="domain" description="Beta-lactamase-related" evidence="1">
    <location>
        <begin position="22"/>
        <end position="377"/>
    </location>
</feature>